<gene>
    <name evidence="1" type="ORF">LIER_41828</name>
</gene>
<keyword evidence="2" id="KW-1185">Reference proteome</keyword>
<name>A0AAV3RF18_LITER</name>
<evidence type="ECO:0000313" key="1">
    <source>
        <dbReference type="EMBL" id="GAA0174964.1"/>
    </source>
</evidence>
<accession>A0AAV3RF18</accession>
<sequence length="102" mass="11291">MVELVPMCDFELRQCIHLPWLGTSVDIVWLQNKRLSDRRRRTSCKNNLSSMRGRWRRSAYIVGDTRGNGVGVEVEGVAVLCDGVNVVGGEGIGTGKIMEEGV</sequence>
<evidence type="ECO:0000313" key="2">
    <source>
        <dbReference type="Proteomes" id="UP001454036"/>
    </source>
</evidence>
<comment type="caution">
    <text evidence="1">The sequence shown here is derived from an EMBL/GenBank/DDBJ whole genome shotgun (WGS) entry which is preliminary data.</text>
</comment>
<protein>
    <submittedName>
        <fullName evidence="1">Uncharacterized protein</fullName>
    </submittedName>
</protein>
<proteinExistence type="predicted"/>
<dbReference type="EMBL" id="BAABME010027041">
    <property type="protein sequence ID" value="GAA0174964.1"/>
    <property type="molecule type" value="Genomic_DNA"/>
</dbReference>
<dbReference type="Proteomes" id="UP001454036">
    <property type="component" value="Unassembled WGS sequence"/>
</dbReference>
<reference evidence="1 2" key="1">
    <citation type="submission" date="2024-01" db="EMBL/GenBank/DDBJ databases">
        <title>The complete chloroplast genome sequence of Lithospermum erythrorhizon: insights into the phylogenetic relationship among Boraginaceae species and the maternal lineages of purple gromwells.</title>
        <authorList>
            <person name="Okada T."/>
            <person name="Watanabe K."/>
        </authorList>
    </citation>
    <scope>NUCLEOTIDE SEQUENCE [LARGE SCALE GENOMIC DNA]</scope>
</reference>
<organism evidence="1 2">
    <name type="scientific">Lithospermum erythrorhizon</name>
    <name type="common">Purple gromwell</name>
    <name type="synonym">Lithospermum officinale var. erythrorhizon</name>
    <dbReference type="NCBI Taxonomy" id="34254"/>
    <lineage>
        <taxon>Eukaryota</taxon>
        <taxon>Viridiplantae</taxon>
        <taxon>Streptophyta</taxon>
        <taxon>Embryophyta</taxon>
        <taxon>Tracheophyta</taxon>
        <taxon>Spermatophyta</taxon>
        <taxon>Magnoliopsida</taxon>
        <taxon>eudicotyledons</taxon>
        <taxon>Gunneridae</taxon>
        <taxon>Pentapetalae</taxon>
        <taxon>asterids</taxon>
        <taxon>lamiids</taxon>
        <taxon>Boraginales</taxon>
        <taxon>Boraginaceae</taxon>
        <taxon>Boraginoideae</taxon>
        <taxon>Lithospermeae</taxon>
        <taxon>Lithospermum</taxon>
    </lineage>
</organism>
<dbReference type="AlphaFoldDB" id="A0AAV3RF18"/>